<keyword evidence="3 10" id="KW-0808">Transferase</keyword>
<evidence type="ECO:0000256" key="5">
    <source>
        <dbReference type="ARBA" id="ARBA00022694"/>
    </source>
</evidence>
<dbReference type="Pfam" id="PF02005">
    <property type="entry name" value="TRM"/>
    <property type="match status" value="1"/>
</dbReference>
<comment type="similarity">
    <text evidence="10">Belongs to the class I-like SAM-binding methyltransferase superfamily. Trm1 family.</text>
</comment>
<evidence type="ECO:0000256" key="7">
    <source>
        <dbReference type="ARBA" id="ARBA00039099"/>
    </source>
</evidence>
<dbReference type="EMBL" id="KN726707">
    <property type="protein sequence ID" value="KIH67419.1"/>
    <property type="molecule type" value="Genomic_DNA"/>
</dbReference>
<dbReference type="Proteomes" id="UP000054047">
    <property type="component" value="Unassembled WGS sequence"/>
</dbReference>
<dbReference type="GO" id="GO:0005634">
    <property type="term" value="C:nucleus"/>
    <property type="evidence" value="ECO:0007669"/>
    <property type="project" value="TreeGrafter"/>
</dbReference>
<dbReference type="PANTHER" id="PTHR10631">
    <property type="entry name" value="N 2 ,N 2 -DIMETHYLGUANOSINE TRNA METHYLTRANSFERASE"/>
    <property type="match status" value="1"/>
</dbReference>
<dbReference type="InterPro" id="IPR042296">
    <property type="entry name" value="tRNA_met_Trm1_C"/>
</dbReference>
<evidence type="ECO:0000256" key="2">
    <source>
        <dbReference type="ARBA" id="ARBA00022603"/>
    </source>
</evidence>
<evidence type="ECO:0000256" key="9">
    <source>
        <dbReference type="ARBA" id="ARBA00074266"/>
    </source>
</evidence>
<keyword evidence="2 10" id="KW-0489">Methyltransferase</keyword>
<dbReference type="SUPFAM" id="SSF53335">
    <property type="entry name" value="S-adenosyl-L-methionine-dependent methyltransferases"/>
    <property type="match status" value="1"/>
</dbReference>
<name>A0A0C2H7C2_9BILA</name>
<protein>
    <recommendedName>
        <fullName evidence="9">tRNA (guanine(26)-N(2))-dimethyltransferase</fullName>
        <ecNumber evidence="7">2.1.1.216</ecNumber>
    </recommendedName>
</protein>
<dbReference type="FunFam" id="3.30.56.70:FF:000001">
    <property type="entry name" value="tRNA (guanine(26)-N(2))-dimethyltransferase"/>
    <property type="match status" value="1"/>
</dbReference>
<dbReference type="InterPro" id="IPR029063">
    <property type="entry name" value="SAM-dependent_MTases_sf"/>
</dbReference>
<keyword evidence="12" id="KW-1185">Reference proteome</keyword>
<keyword evidence="6 10" id="KW-0694">RNA-binding</keyword>
<dbReference type="OrthoDB" id="6349953at2759"/>
<dbReference type="GO" id="GO:0160104">
    <property type="term" value="F:tRNA (guanine(26)-N2)-dimethyltransferase activity"/>
    <property type="evidence" value="ECO:0007669"/>
    <property type="project" value="UniProtKB-EC"/>
</dbReference>
<dbReference type="PANTHER" id="PTHR10631:SF3">
    <property type="entry name" value="TRNA (GUANINE(26)-N(2))-DIMETHYLTRANSFERASE"/>
    <property type="match status" value="1"/>
</dbReference>
<dbReference type="EC" id="2.1.1.216" evidence="7"/>
<evidence type="ECO:0000256" key="8">
    <source>
        <dbReference type="ARBA" id="ARBA00051897"/>
    </source>
</evidence>
<keyword evidence="1 10" id="KW-0820">tRNA-binding</keyword>
<dbReference type="GO" id="GO:0002940">
    <property type="term" value="P:tRNA N2-guanine methylation"/>
    <property type="evidence" value="ECO:0007669"/>
    <property type="project" value="TreeGrafter"/>
</dbReference>
<evidence type="ECO:0000256" key="1">
    <source>
        <dbReference type="ARBA" id="ARBA00022555"/>
    </source>
</evidence>
<comment type="catalytic activity">
    <reaction evidence="8">
        <text>guanosine(26) in tRNA + 2 S-adenosyl-L-methionine = N(2)-dimethylguanosine(26) in tRNA + 2 S-adenosyl-L-homocysteine + 2 H(+)</text>
        <dbReference type="Rhea" id="RHEA:43140"/>
        <dbReference type="Rhea" id="RHEA-COMP:10359"/>
        <dbReference type="Rhea" id="RHEA-COMP:10360"/>
        <dbReference type="ChEBI" id="CHEBI:15378"/>
        <dbReference type="ChEBI" id="CHEBI:57856"/>
        <dbReference type="ChEBI" id="CHEBI:59789"/>
        <dbReference type="ChEBI" id="CHEBI:74269"/>
        <dbReference type="ChEBI" id="CHEBI:74513"/>
        <dbReference type="EC" id="2.1.1.216"/>
    </reaction>
</comment>
<evidence type="ECO:0000313" key="12">
    <source>
        <dbReference type="Proteomes" id="UP000054047"/>
    </source>
</evidence>
<evidence type="ECO:0000256" key="3">
    <source>
        <dbReference type="ARBA" id="ARBA00022679"/>
    </source>
</evidence>
<organism evidence="11 12">
    <name type="scientific">Ancylostoma duodenale</name>
    <dbReference type="NCBI Taxonomy" id="51022"/>
    <lineage>
        <taxon>Eukaryota</taxon>
        <taxon>Metazoa</taxon>
        <taxon>Ecdysozoa</taxon>
        <taxon>Nematoda</taxon>
        <taxon>Chromadorea</taxon>
        <taxon>Rhabditida</taxon>
        <taxon>Rhabditina</taxon>
        <taxon>Rhabditomorpha</taxon>
        <taxon>Strongyloidea</taxon>
        <taxon>Ancylostomatidae</taxon>
        <taxon>Ancylostomatinae</taxon>
        <taxon>Ancylostoma</taxon>
    </lineage>
</organism>
<evidence type="ECO:0000256" key="6">
    <source>
        <dbReference type="ARBA" id="ARBA00022884"/>
    </source>
</evidence>
<accession>A0A0C2H7C2</accession>
<dbReference type="PROSITE" id="PS51626">
    <property type="entry name" value="SAM_MT_TRM1"/>
    <property type="match status" value="1"/>
</dbReference>
<evidence type="ECO:0000256" key="10">
    <source>
        <dbReference type="PROSITE-ProRule" id="PRU00958"/>
    </source>
</evidence>
<dbReference type="GO" id="GO:0000049">
    <property type="term" value="F:tRNA binding"/>
    <property type="evidence" value="ECO:0007669"/>
    <property type="project" value="UniProtKB-UniRule"/>
</dbReference>
<evidence type="ECO:0000256" key="4">
    <source>
        <dbReference type="ARBA" id="ARBA00022691"/>
    </source>
</evidence>
<dbReference type="Gene3D" id="3.40.50.150">
    <property type="entry name" value="Vaccinia Virus protein VP39"/>
    <property type="match status" value="1"/>
</dbReference>
<dbReference type="InterPro" id="IPR002905">
    <property type="entry name" value="Trm1"/>
</dbReference>
<sequence>MDFTFFCTYFLNFQVENVDYVLANDFSENAVDSIKENITLNGVEGKVRANFGDAVVTMMEHRNIDKRFHAVDLDPYGSASVFLDSAVQCVSDRGNAVTILRVEPNIARRRRSATLYLRFSIGASVYVPFQALRILLRSIDSHANRYSRYIEPLLSISVDFYVRVFVRLHTGARRTKDSATDEGLPGTDNRCVHCGHPVHHAGPIYIGPIHDRTFVEGILTSLKETPEEERLGTHNRLMGVLTNVSEEIDVPLYYEHDQLFNVVKCSVPKAVSVKSAILNAGYKASCLDSVSGSHCNPRALKTDAPTYFLWDICRLAAKEANVTAERHDEKAPGHKILSEPIKNEISFQLHPGATQQTKNEQMVRFQCNKGKNWGPRSKAKGSINSTLAGFYSKTQENGE</sequence>
<proteinExistence type="inferred from homology"/>
<keyword evidence="4 10" id="KW-0949">S-adenosyl-L-methionine</keyword>
<dbReference type="AlphaFoldDB" id="A0A0C2H7C2"/>
<keyword evidence="5 10" id="KW-0819">tRNA processing</keyword>
<reference evidence="11 12" key="1">
    <citation type="submission" date="2013-12" db="EMBL/GenBank/DDBJ databases">
        <title>Draft genome of the parsitic nematode Ancylostoma duodenale.</title>
        <authorList>
            <person name="Mitreva M."/>
        </authorList>
    </citation>
    <scope>NUCLEOTIDE SEQUENCE [LARGE SCALE GENOMIC DNA]</scope>
    <source>
        <strain evidence="11 12">Zhejiang</strain>
    </source>
</reference>
<dbReference type="Gene3D" id="3.30.56.70">
    <property type="entry name" value="N2,N2-dimethylguanosine tRNA methyltransferase, C-terminal domain"/>
    <property type="match status" value="1"/>
</dbReference>
<gene>
    <name evidence="11" type="ORF">ANCDUO_02248</name>
</gene>
<evidence type="ECO:0000313" key="11">
    <source>
        <dbReference type="EMBL" id="KIH67419.1"/>
    </source>
</evidence>